<dbReference type="AlphaFoldDB" id="A0A8J3JBM8"/>
<keyword evidence="4" id="KW-1185">Reference proteome</keyword>
<proteinExistence type="predicted"/>
<comment type="caution">
    <text evidence="3">The sequence shown here is derived from an EMBL/GenBank/DDBJ whole genome shotgun (WGS) entry which is preliminary data.</text>
</comment>
<organism evidence="3 4">
    <name type="scientific">Actinocatenispora rupis</name>
    <dbReference type="NCBI Taxonomy" id="519421"/>
    <lineage>
        <taxon>Bacteria</taxon>
        <taxon>Bacillati</taxon>
        <taxon>Actinomycetota</taxon>
        <taxon>Actinomycetes</taxon>
        <taxon>Micromonosporales</taxon>
        <taxon>Micromonosporaceae</taxon>
        <taxon>Actinocatenispora</taxon>
    </lineage>
</organism>
<reference evidence="3" key="1">
    <citation type="submission" date="2021-01" db="EMBL/GenBank/DDBJ databases">
        <title>Whole genome shotgun sequence of Actinocatenispora rupis NBRC 107355.</title>
        <authorList>
            <person name="Komaki H."/>
            <person name="Tamura T."/>
        </authorList>
    </citation>
    <scope>NUCLEOTIDE SEQUENCE</scope>
    <source>
        <strain evidence="3">NBRC 107355</strain>
    </source>
</reference>
<dbReference type="EMBL" id="BOMB01000025">
    <property type="protein sequence ID" value="GID13572.1"/>
    <property type="molecule type" value="Genomic_DNA"/>
</dbReference>
<evidence type="ECO:0000256" key="1">
    <source>
        <dbReference type="SAM" id="MobiDB-lite"/>
    </source>
</evidence>
<dbReference type="Proteomes" id="UP000612808">
    <property type="component" value="Unassembled WGS sequence"/>
</dbReference>
<feature type="region of interest" description="Disordered" evidence="1">
    <location>
        <begin position="1"/>
        <end position="26"/>
    </location>
</feature>
<feature type="domain" description="DUF4097" evidence="2">
    <location>
        <begin position="160"/>
        <end position="289"/>
    </location>
</feature>
<evidence type="ECO:0000259" key="2">
    <source>
        <dbReference type="Pfam" id="PF13349"/>
    </source>
</evidence>
<dbReference type="InterPro" id="IPR025164">
    <property type="entry name" value="Toastrack_DUF4097"/>
</dbReference>
<feature type="region of interest" description="Disordered" evidence="1">
    <location>
        <begin position="272"/>
        <end position="293"/>
    </location>
</feature>
<evidence type="ECO:0000313" key="3">
    <source>
        <dbReference type="EMBL" id="GID13572.1"/>
    </source>
</evidence>
<protein>
    <recommendedName>
        <fullName evidence="2">DUF4097 domain-containing protein</fullName>
    </recommendedName>
</protein>
<evidence type="ECO:0000313" key="4">
    <source>
        <dbReference type="Proteomes" id="UP000612808"/>
    </source>
</evidence>
<dbReference type="Pfam" id="PF13349">
    <property type="entry name" value="DUF4097"/>
    <property type="match status" value="1"/>
</dbReference>
<gene>
    <name evidence="3" type="ORF">Aru02nite_44610</name>
</gene>
<name>A0A8J3JBM8_9ACTN</name>
<accession>A0A8J3JBM8</accession>
<feature type="compositionally biased region" description="Polar residues" evidence="1">
    <location>
        <begin position="272"/>
        <end position="285"/>
    </location>
</feature>
<sequence>MGGTGHVPPGPGSPRGDPGRESGWLPDPAAAPLAIPLVRQRIKGASVRIRVAVVAGGLALAGMALAGCDANIGLDGATKHSSRGFTAPGDTLTLLVDNDVKVVPGPAGRITVNRWLTGKATQRPVWSLHDKTLTLSAPCTGVNLNCGSRYQVAVPAGTRLRVSTEYGEVSARGLTAGVEVDAHHGDVDLSGVSGPVRVSSAYGEVRGERLGSTDVLARSDNGDIRLAFRTVPKRVTLNSTFGDLSLTVPRSEYRVTTHTKYGDVRSSVADTATSGRQLSASTDNGDVTVHTAG</sequence>